<dbReference type="AlphaFoldDB" id="A0A932I278"/>
<dbReference type="SUPFAM" id="SSF75304">
    <property type="entry name" value="Amidase signature (AS) enzymes"/>
    <property type="match status" value="1"/>
</dbReference>
<dbReference type="HAMAP" id="MF_00995">
    <property type="entry name" value="MqnA"/>
    <property type="match status" value="1"/>
</dbReference>
<dbReference type="InterPro" id="IPR023631">
    <property type="entry name" value="Amidase_dom"/>
</dbReference>
<dbReference type="InterPro" id="IPR036928">
    <property type="entry name" value="AS_sf"/>
</dbReference>
<dbReference type="InterPro" id="IPR000120">
    <property type="entry name" value="Amidase"/>
</dbReference>
<comment type="function">
    <text evidence="5">Catalyzes the dehydration of chorismate into 3-[(1-carboxyvinyl)oxy]benzoate, a step in the biosynthesis of menaquinone (MK, vitamin K2).</text>
</comment>
<reference evidence="7" key="1">
    <citation type="submission" date="2020-07" db="EMBL/GenBank/DDBJ databases">
        <title>Huge and variable diversity of episymbiotic CPR bacteria and DPANN archaea in groundwater ecosystems.</title>
        <authorList>
            <person name="He C.Y."/>
            <person name="Keren R."/>
            <person name="Whittaker M."/>
            <person name="Farag I.F."/>
            <person name="Doudna J."/>
            <person name="Cate J.H.D."/>
            <person name="Banfield J.F."/>
        </authorList>
    </citation>
    <scope>NUCLEOTIDE SEQUENCE</scope>
    <source>
        <strain evidence="7">NC_groundwater_763_Ag_S-0.2um_68_21</strain>
    </source>
</reference>
<name>A0A932I278_UNCTE</name>
<evidence type="ECO:0000256" key="3">
    <source>
        <dbReference type="ARBA" id="ARBA00022428"/>
    </source>
</evidence>
<dbReference type="EC" id="4.2.1.151" evidence="5"/>
<dbReference type="GO" id="GO:0009234">
    <property type="term" value="P:menaquinone biosynthetic process"/>
    <property type="evidence" value="ECO:0007669"/>
    <property type="project" value="UniProtKB-UniRule"/>
</dbReference>
<dbReference type="Pfam" id="PF02621">
    <property type="entry name" value="VitK2_biosynth"/>
    <property type="match status" value="1"/>
</dbReference>
<dbReference type="SUPFAM" id="SSF53850">
    <property type="entry name" value="Periplasmic binding protein-like II"/>
    <property type="match status" value="1"/>
</dbReference>
<dbReference type="PANTHER" id="PTHR11895:SF7">
    <property type="entry name" value="GLUTAMYL-TRNA(GLN) AMIDOTRANSFERASE SUBUNIT A, MITOCHONDRIAL"/>
    <property type="match status" value="1"/>
</dbReference>
<organism evidence="7 8">
    <name type="scientific">Tectimicrobiota bacterium</name>
    <dbReference type="NCBI Taxonomy" id="2528274"/>
    <lineage>
        <taxon>Bacteria</taxon>
        <taxon>Pseudomonadati</taxon>
        <taxon>Nitrospinota/Tectimicrobiota group</taxon>
        <taxon>Candidatus Tectimicrobiota</taxon>
    </lineage>
</organism>
<comment type="similarity">
    <text evidence="5">Belongs to the MqnA/MqnD family. MqnA subfamily.</text>
</comment>
<dbReference type="InterPro" id="IPR020556">
    <property type="entry name" value="Amidase_CS"/>
</dbReference>
<gene>
    <name evidence="7" type="primary">gatA</name>
    <name evidence="5" type="synonym">mqnA</name>
    <name evidence="7" type="ORF">HYZ11_17220</name>
</gene>
<evidence type="ECO:0000313" key="8">
    <source>
        <dbReference type="Proteomes" id="UP000782312"/>
    </source>
</evidence>
<dbReference type="GO" id="GO:0016836">
    <property type="term" value="F:hydro-lyase activity"/>
    <property type="evidence" value="ECO:0007669"/>
    <property type="project" value="UniProtKB-UniRule"/>
</dbReference>
<dbReference type="InterPro" id="IPR003773">
    <property type="entry name" value="Menaquinone_biosynth"/>
</dbReference>
<dbReference type="PROSITE" id="PS00571">
    <property type="entry name" value="AMIDASES"/>
    <property type="match status" value="1"/>
</dbReference>
<keyword evidence="7" id="KW-0436">Ligase</keyword>
<proteinExistence type="inferred from homology"/>
<protein>
    <recommendedName>
        <fullName evidence="5">Chorismate dehydratase</fullName>
        <ecNumber evidence="5">4.2.1.151</ecNumber>
    </recommendedName>
    <alternativeName>
        <fullName evidence="5">Menaquinone biosynthetic enzyme MqnA</fullName>
    </alternativeName>
</protein>
<dbReference type="Proteomes" id="UP000782312">
    <property type="component" value="Unassembled WGS sequence"/>
</dbReference>
<dbReference type="Pfam" id="PF01425">
    <property type="entry name" value="Amidase"/>
    <property type="match status" value="1"/>
</dbReference>
<comment type="catalytic activity">
    <reaction evidence="5">
        <text>chorismate = 3-[(1-carboxyvinyl)-oxy]benzoate + H2O</text>
        <dbReference type="Rhea" id="RHEA:40051"/>
        <dbReference type="ChEBI" id="CHEBI:15377"/>
        <dbReference type="ChEBI" id="CHEBI:29748"/>
        <dbReference type="ChEBI" id="CHEBI:76981"/>
        <dbReference type="EC" id="4.2.1.151"/>
    </reaction>
</comment>
<sequence>MTLRLGDVPYLNTRPLTLALEGREDVSLSVHPPSMLNEMLREGSLEGALVSSFALFHAPGSRYVPGVGIASRGPVESIQLYCRKPADALRRVGLDSWSLAGSNLARVLLKRRWGAEPEFVPVDPLRPPREDPSVDAFLLIGDNALREPPGELYVLDLGDEWTAFTRKPFVYALWMFRPGAGGPEEVRLLQEAKADGLARMEEILAQAAGTHPFLSPERARRYLTESIRYDIGPEEEEGLRLYYQFLVEDGLAPPGWEPRTLLDSVASRPHWVQAVPAPPARKEGEKTMNEPLCQLSAHELSLRIRRREVSPVEVAEAHLRRIEALNPRLNAFLTVTGESALEEARRAEREIAAGRWRGPLHGLPYAAKDIIDTAGVRTTHGSSFFRDNVPAADADCIVRMRLAGAVLIGKAHTHEFASAPTTVNPHYGPAHNPWKLDRITGGSSGGSAGALAAGLVPLALGSDTGGSIRQPAALCGVVGLKPTHGRVSLTGVCPNAMTFDHVGPMARSARDAALMLQALAGYDPRDPASRDAPVPDYAADLDRGVRGLRIALSPGFYAGAELDAEVERAFNEAVRVFEGLGARVETVPFAHGKRMQDAFRPISGPEYGEFHRPFYAKNPEGYGRDVRERIEWSLKITTDEYVRAMRERELLRREVAAFFKGVDALILPTMPVAAAPISNLKARLNGKEVEATWIHRPFQSGFNLAGVPALAVPMGFSGEGLPLSLQIAGPEWSEARLLSIAHAYEGATPELRTKWPGCE</sequence>
<evidence type="ECO:0000313" key="7">
    <source>
        <dbReference type="EMBL" id="MBI3129353.1"/>
    </source>
</evidence>
<evidence type="ECO:0000256" key="1">
    <source>
        <dbReference type="ARBA" id="ARBA00004863"/>
    </source>
</evidence>
<feature type="domain" description="Amidase" evidence="6">
    <location>
        <begin position="313"/>
        <end position="738"/>
    </location>
</feature>
<dbReference type="EMBL" id="JACPUR010000040">
    <property type="protein sequence ID" value="MBI3129353.1"/>
    <property type="molecule type" value="Genomic_DNA"/>
</dbReference>
<comment type="similarity">
    <text evidence="2">Belongs to the amidase family.</text>
</comment>
<evidence type="ECO:0000259" key="6">
    <source>
        <dbReference type="Pfam" id="PF01425"/>
    </source>
</evidence>
<dbReference type="Gene3D" id="3.40.190.10">
    <property type="entry name" value="Periplasmic binding protein-like II"/>
    <property type="match status" value="2"/>
</dbReference>
<comment type="caution">
    <text evidence="7">The sequence shown here is derived from an EMBL/GenBank/DDBJ whole genome shotgun (WGS) entry which is preliminary data.</text>
</comment>
<dbReference type="InterPro" id="IPR030868">
    <property type="entry name" value="MqnA"/>
</dbReference>
<dbReference type="CDD" id="cd13634">
    <property type="entry name" value="PBP2_Sco4506"/>
    <property type="match status" value="1"/>
</dbReference>
<keyword evidence="3 5" id="KW-0474">Menaquinone biosynthesis</keyword>
<evidence type="ECO:0000256" key="2">
    <source>
        <dbReference type="ARBA" id="ARBA00009199"/>
    </source>
</evidence>
<keyword evidence="4 5" id="KW-0456">Lyase</keyword>
<dbReference type="PANTHER" id="PTHR11895">
    <property type="entry name" value="TRANSAMIDASE"/>
    <property type="match status" value="1"/>
</dbReference>
<evidence type="ECO:0000256" key="4">
    <source>
        <dbReference type="ARBA" id="ARBA00023239"/>
    </source>
</evidence>
<dbReference type="GO" id="GO:0016874">
    <property type="term" value="F:ligase activity"/>
    <property type="evidence" value="ECO:0007669"/>
    <property type="project" value="UniProtKB-KW"/>
</dbReference>
<evidence type="ECO:0000256" key="5">
    <source>
        <dbReference type="HAMAP-Rule" id="MF_00995"/>
    </source>
</evidence>
<accession>A0A932I278</accession>
<comment type="pathway">
    <text evidence="1 5">Quinol/quinone metabolism; menaquinone biosynthesis.</text>
</comment>
<dbReference type="Gene3D" id="3.90.1300.10">
    <property type="entry name" value="Amidase signature (AS) domain"/>
    <property type="match status" value="1"/>
</dbReference>